<dbReference type="CDD" id="cd13964">
    <property type="entry name" value="PT_UbiA_1"/>
    <property type="match status" value="1"/>
</dbReference>
<dbReference type="PANTHER" id="PTHR42723">
    <property type="entry name" value="CHLOROPHYLL SYNTHASE"/>
    <property type="match status" value="1"/>
</dbReference>
<dbReference type="GO" id="GO:0016765">
    <property type="term" value="F:transferase activity, transferring alkyl or aryl (other than methyl) groups"/>
    <property type="evidence" value="ECO:0007669"/>
    <property type="project" value="InterPro"/>
</dbReference>
<dbReference type="PANTHER" id="PTHR42723:SF1">
    <property type="entry name" value="CHLOROPHYLL SYNTHASE, CHLOROPLASTIC"/>
    <property type="match status" value="1"/>
</dbReference>
<comment type="subcellular location">
    <subcellularLocation>
        <location evidence="1">Cell membrane</location>
        <topology evidence="1">Multi-pass membrane protein</topology>
    </subcellularLocation>
</comment>
<dbReference type="InterPro" id="IPR000537">
    <property type="entry name" value="UbiA_prenyltransferase"/>
</dbReference>
<keyword evidence="6" id="KW-0808">Transferase</keyword>
<dbReference type="Gene3D" id="1.10.357.140">
    <property type="entry name" value="UbiA prenyltransferase"/>
    <property type="match status" value="1"/>
</dbReference>
<name>A0A1P8RI43_9EURY</name>
<gene>
    <name evidence="6" type="ORF">BB347_12035</name>
</gene>
<evidence type="ECO:0000256" key="5">
    <source>
        <dbReference type="SAM" id="Phobius"/>
    </source>
</evidence>
<evidence type="ECO:0000256" key="1">
    <source>
        <dbReference type="ARBA" id="ARBA00004651"/>
    </source>
</evidence>
<organism evidence="6 7">
    <name type="scientific">Natronorubrum daqingense</name>
    <dbReference type="NCBI Taxonomy" id="588898"/>
    <lineage>
        <taxon>Archaea</taxon>
        <taxon>Methanobacteriati</taxon>
        <taxon>Methanobacteriota</taxon>
        <taxon>Stenosarchaea group</taxon>
        <taxon>Halobacteria</taxon>
        <taxon>Halobacteriales</taxon>
        <taxon>Natrialbaceae</taxon>
        <taxon>Natronorubrum</taxon>
    </lineage>
</organism>
<evidence type="ECO:0000313" key="7">
    <source>
        <dbReference type="Proteomes" id="UP000187321"/>
    </source>
</evidence>
<dbReference type="InterPro" id="IPR044878">
    <property type="entry name" value="UbiA_sf"/>
</dbReference>
<evidence type="ECO:0000256" key="3">
    <source>
        <dbReference type="ARBA" id="ARBA00022989"/>
    </source>
</evidence>
<protein>
    <submittedName>
        <fullName evidence="6">4-hydroxybenzoate polyprenyltransferase</fullName>
    </submittedName>
</protein>
<feature type="transmembrane region" description="Helical" evidence="5">
    <location>
        <begin position="230"/>
        <end position="248"/>
    </location>
</feature>
<sequence length="310" mass="30586">MIAAERRGVRATLGTYAELVRVPNLFTAPPDVILGAALVSAAGAGVDVVPMRIVGLAIASTFLYAGGTTLNDAFDAPEDEHERPDRPIPSGRVSRRTAFALGTSLLALGFVVAFVATGVSGGLVAGLLAAAIVVYDGWAKGTAAGFLTMGATRGLNVVLGTTAGAVSLLSLPASALLVPLVVAGYIAAVTGMAASETVGGNRGAVLLAIGAVLGSVLAVGGFHVSAGSGTLETATGLAFAVAFLWWVGRPLRAAVSDPTPATVGPAVGACVLGLVLLNAAFAAAGGVSWALAAGVFLVPARGLSRVFDVT</sequence>
<keyword evidence="3 5" id="KW-1133">Transmembrane helix</keyword>
<evidence type="ECO:0000256" key="2">
    <source>
        <dbReference type="ARBA" id="ARBA00022692"/>
    </source>
</evidence>
<reference evidence="6 7" key="1">
    <citation type="submission" date="2017-01" db="EMBL/GenBank/DDBJ databases">
        <title>Complete genome sequence of Haloterrigena daqingensis type strain (JX313T).</title>
        <authorList>
            <person name="Shuang W."/>
        </authorList>
    </citation>
    <scope>NUCLEOTIDE SEQUENCE [LARGE SCALE GENOMIC DNA]</scope>
    <source>
        <strain evidence="6 7">JX313</strain>
    </source>
</reference>
<feature type="transmembrane region" description="Helical" evidence="5">
    <location>
        <begin position="287"/>
        <end position="304"/>
    </location>
</feature>
<feature type="transmembrane region" description="Helical" evidence="5">
    <location>
        <begin position="205"/>
        <end position="224"/>
    </location>
</feature>
<evidence type="ECO:0000256" key="4">
    <source>
        <dbReference type="ARBA" id="ARBA00023136"/>
    </source>
</evidence>
<dbReference type="GO" id="GO:0005886">
    <property type="term" value="C:plasma membrane"/>
    <property type="evidence" value="ECO:0007669"/>
    <property type="project" value="UniProtKB-SubCell"/>
</dbReference>
<proteinExistence type="predicted"/>
<dbReference type="Proteomes" id="UP000187321">
    <property type="component" value="Chromosome"/>
</dbReference>
<keyword evidence="4 5" id="KW-0472">Membrane</keyword>
<feature type="transmembrane region" description="Helical" evidence="5">
    <location>
        <begin position="175"/>
        <end position="193"/>
    </location>
</feature>
<dbReference type="InterPro" id="IPR050475">
    <property type="entry name" value="Prenyltransferase_related"/>
</dbReference>
<feature type="transmembrane region" description="Helical" evidence="5">
    <location>
        <begin position="151"/>
        <end position="169"/>
    </location>
</feature>
<dbReference type="EMBL" id="CP019327">
    <property type="protein sequence ID" value="APX98242.1"/>
    <property type="molecule type" value="Genomic_DNA"/>
</dbReference>
<dbReference type="AlphaFoldDB" id="A0A1P8RI43"/>
<keyword evidence="2 5" id="KW-0812">Transmembrane</keyword>
<dbReference type="KEGG" id="hda:BB347_12035"/>
<evidence type="ECO:0000313" key="6">
    <source>
        <dbReference type="EMBL" id="APX98242.1"/>
    </source>
</evidence>
<feature type="transmembrane region" description="Helical" evidence="5">
    <location>
        <begin position="122"/>
        <end position="139"/>
    </location>
</feature>
<dbReference type="Pfam" id="PF01040">
    <property type="entry name" value="UbiA"/>
    <property type="match status" value="1"/>
</dbReference>
<accession>A0A1P8RI43</accession>